<evidence type="ECO:0000313" key="1">
    <source>
        <dbReference type="EMBL" id="SDH29194.1"/>
    </source>
</evidence>
<dbReference type="OrthoDB" id="8418771at2"/>
<protein>
    <recommendedName>
        <fullName evidence="3">Phosphoribosylpyrophosphate synthetase</fullName>
    </recommendedName>
</protein>
<dbReference type="STRING" id="262004.SAMN04489796_102158"/>
<sequence length="118" mass="13192">MDNEFAKHEKDYIKIYESKGYTSGFHFKDGTLVGNASSDTYQPEDLHIVAEHRYEGMSNPSDMSILYVIETNKGEKGTMLIGFGPTADLELSEFFNAIPESQISDKANINLDEDSSTL</sequence>
<dbReference type="AlphaFoldDB" id="A0A1G8B7V3"/>
<proteinExistence type="predicted"/>
<reference evidence="2" key="1">
    <citation type="submission" date="2016-10" db="EMBL/GenBank/DDBJ databases">
        <authorList>
            <person name="Varghese N."/>
            <person name="Submissions S."/>
        </authorList>
    </citation>
    <scope>NUCLEOTIDE SEQUENCE [LARGE SCALE GENOMIC DNA]</scope>
    <source>
        <strain evidence="2">DSM 15363</strain>
    </source>
</reference>
<organism evidence="1 2">
    <name type="scientific">Winogradskyella thalassocola</name>
    <dbReference type="NCBI Taxonomy" id="262004"/>
    <lineage>
        <taxon>Bacteria</taxon>
        <taxon>Pseudomonadati</taxon>
        <taxon>Bacteroidota</taxon>
        <taxon>Flavobacteriia</taxon>
        <taxon>Flavobacteriales</taxon>
        <taxon>Flavobacteriaceae</taxon>
        <taxon>Winogradskyella</taxon>
    </lineage>
</organism>
<accession>A0A1G8B7V3</accession>
<dbReference type="RefSeq" id="WP_092467041.1">
    <property type="nucleotide sequence ID" value="NZ_FNCZ01000002.1"/>
</dbReference>
<dbReference type="Proteomes" id="UP000199492">
    <property type="component" value="Unassembled WGS sequence"/>
</dbReference>
<gene>
    <name evidence="1" type="ORF">SAMN04489796_102158</name>
</gene>
<keyword evidence="2" id="KW-1185">Reference proteome</keyword>
<dbReference type="EMBL" id="FNCZ01000002">
    <property type="protein sequence ID" value="SDH29194.1"/>
    <property type="molecule type" value="Genomic_DNA"/>
</dbReference>
<evidence type="ECO:0008006" key="3">
    <source>
        <dbReference type="Google" id="ProtNLM"/>
    </source>
</evidence>
<name>A0A1G8B7V3_9FLAO</name>
<evidence type="ECO:0000313" key="2">
    <source>
        <dbReference type="Proteomes" id="UP000199492"/>
    </source>
</evidence>